<dbReference type="InterPro" id="IPR017932">
    <property type="entry name" value="GATase_2_dom"/>
</dbReference>
<dbReference type="InterPro" id="IPR029055">
    <property type="entry name" value="Ntn_hydrolases_N"/>
</dbReference>
<dbReference type="PANTHER" id="PTHR43187">
    <property type="entry name" value="GLUTAMINE AMIDOTRANSFERASE DUG3-RELATED"/>
    <property type="match status" value="1"/>
</dbReference>
<dbReference type="Proteomes" id="UP001596074">
    <property type="component" value="Unassembled WGS sequence"/>
</dbReference>
<evidence type="ECO:0000313" key="3">
    <source>
        <dbReference type="EMBL" id="MFC5746856.1"/>
    </source>
</evidence>
<keyword evidence="1" id="KW-0315">Glutamine amidotransferase</keyword>
<dbReference type="EMBL" id="JBHSON010000017">
    <property type="protein sequence ID" value="MFC5746856.1"/>
    <property type="molecule type" value="Genomic_DNA"/>
</dbReference>
<gene>
    <name evidence="3" type="primary">egtC</name>
    <name evidence="3" type="ORF">ACFPZN_14615</name>
</gene>
<evidence type="ECO:0000256" key="1">
    <source>
        <dbReference type="ARBA" id="ARBA00022962"/>
    </source>
</evidence>
<sequence>MCRHLGYLGPARTLASLIYEGEYSLEHQSYAPRMTQGNLLNADGFGAGWYHGDGGRAVRFRRAQPIWADPSFREIAEVTETTCAVAAIRSATVGFPVDESCAQPFRAAAGGRGRFFSHNGKIEGFAGIEGKLRELAGDVAAVPDARAPVDSALLFALAARLWRDGRTLGDGLAETVREAAALSPGRYNLLAADGTALAATTWGDSLFVRERGHTAWRVEQATGAPVKDRPRLREVWISSEPLDDDPGWRPVPERSLVTADLASGVHVTPL</sequence>
<comment type="caution">
    <text evidence="3">The sequence shown here is derived from an EMBL/GenBank/DDBJ whole genome shotgun (WGS) entry which is preliminary data.</text>
</comment>
<evidence type="ECO:0000259" key="2">
    <source>
        <dbReference type="PROSITE" id="PS51278"/>
    </source>
</evidence>
<dbReference type="PROSITE" id="PS51278">
    <property type="entry name" value="GATASE_TYPE_2"/>
    <property type="match status" value="1"/>
</dbReference>
<dbReference type="Pfam" id="PF13230">
    <property type="entry name" value="GATase_4"/>
    <property type="match status" value="1"/>
</dbReference>
<dbReference type="InterPro" id="IPR052373">
    <property type="entry name" value="Gamma-glu_amide_hydrolase"/>
</dbReference>
<protein>
    <submittedName>
        <fullName evidence="3">Ergothioneine biosynthesis protein EgtC</fullName>
    </submittedName>
</protein>
<accession>A0ABW0ZXQ8</accession>
<reference evidence="4" key="1">
    <citation type="journal article" date="2019" name="Int. J. Syst. Evol. Microbiol.">
        <title>The Global Catalogue of Microorganisms (GCM) 10K type strain sequencing project: providing services to taxonomists for standard genome sequencing and annotation.</title>
        <authorList>
            <consortium name="The Broad Institute Genomics Platform"/>
            <consortium name="The Broad Institute Genome Sequencing Center for Infectious Disease"/>
            <person name="Wu L."/>
            <person name="Ma J."/>
        </authorList>
    </citation>
    <scope>NUCLEOTIDE SEQUENCE [LARGE SCALE GENOMIC DNA]</scope>
    <source>
        <strain evidence="4">KCTC 42087</strain>
    </source>
</reference>
<dbReference type="NCBIfam" id="TIGR03442">
    <property type="entry name" value="ergothioneine biosynthesis protein EgtC"/>
    <property type="match status" value="1"/>
</dbReference>
<name>A0ABW0ZXQ8_9ACTN</name>
<dbReference type="InterPro" id="IPR026869">
    <property type="entry name" value="EgtC-like"/>
</dbReference>
<feature type="domain" description="Glutamine amidotransferase type-2" evidence="2">
    <location>
        <begin position="2"/>
        <end position="270"/>
    </location>
</feature>
<dbReference type="SUPFAM" id="SSF56235">
    <property type="entry name" value="N-terminal nucleophile aminohydrolases (Ntn hydrolases)"/>
    <property type="match status" value="1"/>
</dbReference>
<proteinExistence type="predicted"/>
<dbReference type="RefSeq" id="WP_378282474.1">
    <property type="nucleotide sequence ID" value="NZ_JBHSON010000017.1"/>
</dbReference>
<dbReference type="InterPro" id="IPR017808">
    <property type="entry name" value="EgtC"/>
</dbReference>
<evidence type="ECO:0000313" key="4">
    <source>
        <dbReference type="Proteomes" id="UP001596074"/>
    </source>
</evidence>
<dbReference type="CDD" id="cd01908">
    <property type="entry name" value="YafJ"/>
    <property type="match status" value="1"/>
</dbReference>
<keyword evidence="4" id="KW-1185">Reference proteome</keyword>
<dbReference type="PANTHER" id="PTHR43187:SF2">
    <property type="entry name" value="GAMMA-GLUTAMYL-HERCYNYLCYSTEINE SULFOXIDE HYDROLASE"/>
    <property type="match status" value="1"/>
</dbReference>
<organism evidence="3 4">
    <name type="scientific">Actinomadura rugatobispora</name>
    <dbReference type="NCBI Taxonomy" id="1994"/>
    <lineage>
        <taxon>Bacteria</taxon>
        <taxon>Bacillati</taxon>
        <taxon>Actinomycetota</taxon>
        <taxon>Actinomycetes</taxon>
        <taxon>Streptosporangiales</taxon>
        <taxon>Thermomonosporaceae</taxon>
        <taxon>Actinomadura</taxon>
    </lineage>
</organism>
<dbReference type="Gene3D" id="3.60.20.10">
    <property type="entry name" value="Glutamine Phosphoribosylpyrophosphate, subunit 1, domain 1"/>
    <property type="match status" value="1"/>
</dbReference>